<dbReference type="Proteomes" id="UP000323886">
    <property type="component" value="Unassembled WGS sequence"/>
</dbReference>
<feature type="signal peptide" evidence="2">
    <location>
        <begin position="1"/>
        <end position="29"/>
    </location>
</feature>
<dbReference type="RefSeq" id="WP_150095995.1">
    <property type="nucleotide sequence ID" value="NZ_VWPL01000002.1"/>
</dbReference>
<name>A0A5M6I5C2_9HYPH</name>
<organism evidence="3 4">
    <name type="scientific">Blastochloris sulfoviridis</name>
    <dbReference type="NCBI Taxonomy" id="50712"/>
    <lineage>
        <taxon>Bacteria</taxon>
        <taxon>Pseudomonadati</taxon>
        <taxon>Pseudomonadota</taxon>
        <taxon>Alphaproteobacteria</taxon>
        <taxon>Hyphomicrobiales</taxon>
        <taxon>Blastochloridaceae</taxon>
        <taxon>Blastochloris</taxon>
    </lineage>
</organism>
<dbReference type="Pfam" id="PF09608">
    <property type="entry name" value="Alph_Pro_TM"/>
    <property type="match status" value="1"/>
</dbReference>
<dbReference type="OrthoDB" id="9815212at2"/>
<feature type="transmembrane region" description="Helical" evidence="1">
    <location>
        <begin position="239"/>
        <end position="261"/>
    </location>
</feature>
<reference evidence="3 4" key="1">
    <citation type="submission" date="2019-09" db="EMBL/GenBank/DDBJ databases">
        <title>Draft Whole-Genome sequence of Blastochloris sulfoviridis DSM 729.</title>
        <authorList>
            <person name="Meyer T.E."/>
            <person name="Kyndt J.A."/>
        </authorList>
    </citation>
    <scope>NUCLEOTIDE SEQUENCE [LARGE SCALE GENOMIC DNA]</scope>
    <source>
        <strain evidence="3 4">DSM 729</strain>
    </source>
</reference>
<gene>
    <name evidence="3" type="ORF">F1193_02035</name>
</gene>
<protein>
    <submittedName>
        <fullName evidence="3">TIGR02186 family protein</fullName>
    </submittedName>
</protein>
<dbReference type="InterPro" id="IPR019088">
    <property type="entry name" value="CHP02186-rel_TM"/>
</dbReference>
<evidence type="ECO:0000313" key="4">
    <source>
        <dbReference type="Proteomes" id="UP000323886"/>
    </source>
</evidence>
<proteinExistence type="predicted"/>
<dbReference type="NCBIfam" id="TIGR02186">
    <property type="entry name" value="alph_Pro_TM"/>
    <property type="match status" value="1"/>
</dbReference>
<evidence type="ECO:0000313" key="3">
    <source>
        <dbReference type="EMBL" id="KAA5603446.1"/>
    </source>
</evidence>
<keyword evidence="2" id="KW-0732">Signal</keyword>
<sequence length="264" mass="28648">MRAPAPVRLAVAAVLAQLTFLALSAPASAERLVISLSTDRVQIASNFTGDDIAVFGSIDLPAYLTEGIAYDVAVTVQGPRQSFTTRRKERVLGLWVNVDSREFVEAPAYLAVLSNRPLADIADGDVQRRERLGIANVRLLQRIGPDYADTVADDVFRQAFVRIRSGEGLYIESDADVSFLTGTVFRATVPLPPNVPTGRFDVDVKVFAAGQLVARDRAALTISKVGFEHFVAVYARDHALLYGLAVALMALGTGWLASVIFRRD</sequence>
<evidence type="ECO:0000256" key="2">
    <source>
        <dbReference type="SAM" id="SignalP"/>
    </source>
</evidence>
<dbReference type="EMBL" id="VWPL01000002">
    <property type="protein sequence ID" value="KAA5603446.1"/>
    <property type="molecule type" value="Genomic_DNA"/>
</dbReference>
<keyword evidence="1" id="KW-1133">Transmembrane helix</keyword>
<accession>A0A5M6I5C2</accession>
<keyword evidence="4" id="KW-1185">Reference proteome</keyword>
<keyword evidence="1" id="KW-0472">Membrane</keyword>
<evidence type="ECO:0000256" key="1">
    <source>
        <dbReference type="SAM" id="Phobius"/>
    </source>
</evidence>
<keyword evidence="1" id="KW-0812">Transmembrane</keyword>
<comment type="caution">
    <text evidence="3">The sequence shown here is derived from an EMBL/GenBank/DDBJ whole genome shotgun (WGS) entry which is preliminary data.</text>
</comment>
<dbReference type="AlphaFoldDB" id="A0A5M6I5C2"/>
<feature type="chain" id="PRO_5024332703" evidence="2">
    <location>
        <begin position="30"/>
        <end position="264"/>
    </location>
</feature>